<accession>A0A5M6ICJ2</accession>
<dbReference type="Proteomes" id="UP000324065">
    <property type="component" value="Unassembled WGS sequence"/>
</dbReference>
<feature type="transmembrane region" description="Helical" evidence="2">
    <location>
        <begin position="287"/>
        <end position="307"/>
    </location>
</feature>
<dbReference type="Gene3D" id="3.30.565.10">
    <property type="entry name" value="Histidine kinase-like ATPase, C-terminal domain"/>
    <property type="match status" value="1"/>
</dbReference>
<feature type="compositionally biased region" description="Low complexity" evidence="1">
    <location>
        <begin position="1"/>
        <end position="16"/>
    </location>
</feature>
<feature type="region of interest" description="Disordered" evidence="1">
    <location>
        <begin position="1"/>
        <end position="22"/>
    </location>
</feature>
<name>A0A5M6ICJ2_9PROT</name>
<evidence type="ECO:0000256" key="1">
    <source>
        <dbReference type="SAM" id="MobiDB-lite"/>
    </source>
</evidence>
<keyword evidence="2" id="KW-0472">Membrane</keyword>
<organism evidence="3 4">
    <name type="scientific">Roseospira marina</name>
    <dbReference type="NCBI Taxonomy" id="140057"/>
    <lineage>
        <taxon>Bacteria</taxon>
        <taxon>Pseudomonadati</taxon>
        <taxon>Pseudomonadota</taxon>
        <taxon>Alphaproteobacteria</taxon>
        <taxon>Rhodospirillales</taxon>
        <taxon>Rhodospirillaceae</taxon>
        <taxon>Roseospira</taxon>
    </lineage>
</organism>
<feature type="region of interest" description="Disordered" evidence="1">
    <location>
        <begin position="639"/>
        <end position="693"/>
    </location>
</feature>
<reference evidence="3 4" key="1">
    <citation type="submission" date="2019-09" db="EMBL/GenBank/DDBJ databases">
        <title>Genome sequence of Roseospira marina, one of the more divergent members of the non-sulfur purple photosynthetic bacterial family, the Rhodospirillaceae.</title>
        <authorList>
            <person name="Meyer T."/>
            <person name="Kyndt J."/>
        </authorList>
    </citation>
    <scope>NUCLEOTIDE SEQUENCE [LARGE SCALE GENOMIC DNA]</scope>
    <source>
        <strain evidence="3 4">DSM 15113</strain>
    </source>
</reference>
<dbReference type="SUPFAM" id="SSF55874">
    <property type="entry name" value="ATPase domain of HSP90 chaperone/DNA topoisomerase II/histidine kinase"/>
    <property type="match status" value="1"/>
</dbReference>
<dbReference type="RefSeq" id="WP_150062172.1">
    <property type="nucleotide sequence ID" value="NZ_JACHII010000004.1"/>
</dbReference>
<dbReference type="GO" id="GO:0016301">
    <property type="term" value="F:kinase activity"/>
    <property type="evidence" value="ECO:0007669"/>
    <property type="project" value="UniProtKB-KW"/>
</dbReference>
<keyword evidence="3" id="KW-0418">Kinase</keyword>
<keyword evidence="2" id="KW-1133">Transmembrane helix</keyword>
<evidence type="ECO:0000313" key="3">
    <source>
        <dbReference type="EMBL" id="KAA5605842.1"/>
    </source>
</evidence>
<evidence type="ECO:0000256" key="2">
    <source>
        <dbReference type="SAM" id="Phobius"/>
    </source>
</evidence>
<dbReference type="AlphaFoldDB" id="A0A5M6ICJ2"/>
<dbReference type="OrthoDB" id="9809766at2"/>
<evidence type="ECO:0000313" key="4">
    <source>
        <dbReference type="Proteomes" id="UP000324065"/>
    </source>
</evidence>
<gene>
    <name evidence="3" type="ORF">F1188_09535</name>
</gene>
<comment type="caution">
    <text evidence="3">The sequence shown here is derived from an EMBL/GenBank/DDBJ whole genome shotgun (WGS) entry which is preliminary data.</text>
</comment>
<protein>
    <submittedName>
        <fullName evidence="3">HAMP domain-containing histidine kinase</fullName>
    </submittedName>
</protein>
<keyword evidence="2" id="KW-0812">Transmembrane</keyword>
<keyword evidence="3" id="KW-0808">Transferase</keyword>
<feature type="transmembrane region" description="Helical" evidence="2">
    <location>
        <begin position="26"/>
        <end position="51"/>
    </location>
</feature>
<dbReference type="EMBL" id="VWPJ01000007">
    <property type="protein sequence ID" value="KAA5605842.1"/>
    <property type="molecule type" value="Genomic_DNA"/>
</dbReference>
<proteinExistence type="predicted"/>
<keyword evidence="4" id="KW-1185">Reference proteome</keyword>
<sequence length="693" mass="71699">MTWTGPESSEPETAAPPRRRPRPRPALAVLTLALIVAALLAGPTTLTVWRIDEARQNPTRMQTAHDTARQDAEIARAVEGLRGLLRQIRVAPPGAAGTEARRVALSRLRVLASDPMWRADLPPAFGAALDDAVAVAGRLSDQAAAQRPWAAEIASALAQLAPFTAGDGPRAKALTALHDVLAEAAEANAAALPLLAAEAHRHAAHAIAAPPSTTVVRGDPFAVHRAIEAALDIPAARRAALADRAARATLWQTGDSDLAEASDLAMTHAARVLETSRDALGGTMTRLTAALVSLGLAALAAGLVVAWRAVVGHALPLGRLARRGIALGYDPRRSGTGIDAAWDSLERLVGAMEDSAAVAQSARDAESNARRDATTLSAALLGAAPEAAVGRNLTGVARTLNTTLDAVRSQATLALTESRLLATAAGGRRADVSSERAALAAHLVGEACTTLSARVDEAAHLVSALRLLSAPVAEGPTRAPVALERILRETVSVLGPRLASRNIGLDLQCPSNATIEAPPGILTAVLCYVVEAAMLRAEDPPREKEGRGNGLSGIVMGVVLGSDARARLTIDDDGPAPSPETWALVQRTRGTDATEPGEWQGIHRNPERLAHALRRAPDAAALLLADGLARVALGAPLEIQEGPGRGTRVELSLPLQAAGDDRDPSNGPSGRSDPDGPGGDPDLPLLRAGITRG</sequence>
<dbReference type="InterPro" id="IPR036890">
    <property type="entry name" value="HATPase_C_sf"/>
</dbReference>